<reference evidence="3" key="1">
    <citation type="submission" date="2021-01" db="EMBL/GenBank/DDBJ databases">
        <authorList>
            <person name="Li R."/>
            <person name="Bekaert M."/>
        </authorList>
    </citation>
    <scope>NUCLEOTIDE SEQUENCE</scope>
    <source>
        <strain evidence="3">Farmed</strain>
    </source>
</reference>
<dbReference type="OrthoDB" id="6516201at2759"/>
<comment type="caution">
    <text evidence="3">The sequence shown here is derived from an EMBL/GenBank/DDBJ whole genome shotgun (WGS) entry which is preliminary data.</text>
</comment>
<dbReference type="Gene3D" id="6.20.200.20">
    <property type="match status" value="1"/>
</dbReference>
<sequence length="164" mass="18883">MCSLCKCTNGVTKCEPKECKCNAPDVNLNCCPQCTKKGKCEHQEEPRLMAHGEKWIFQCQTCECLNREIDCWPLECPQLTCSQIIKVPGDCCPRCVNDEPCHENDRYSIVNVGLPVEVCRYRGRRYQNNEIWKLDGDRCTSCKCKRGHICCSFNQTCTDLERFP</sequence>
<dbReference type="AlphaFoldDB" id="A0A812BMX6"/>
<dbReference type="GO" id="GO:0005615">
    <property type="term" value="C:extracellular space"/>
    <property type="evidence" value="ECO:0007669"/>
    <property type="project" value="TreeGrafter"/>
</dbReference>
<name>A0A812BMX6_ACAPH</name>
<dbReference type="PROSITE" id="PS50184">
    <property type="entry name" value="VWFC_2"/>
    <property type="match status" value="1"/>
</dbReference>
<evidence type="ECO:0000313" key="3">
    <source>
        <dbReference type="EMBL" id="CAE1234976.1"/>
    </source>
</evidence>
<keyword evidence="4" id="KW-1185">Reference proteome</keyword>
<dbReference type="Pfam" id="PF00093">
    <property type="entry name" value="VWC"/>
    <property type="match status" value="1"/>
</dbReference>
<dbReference type="PANTHER" id="PTHR24042:SF5">
    <property type="entry name" value="EGF-LIKE CALCIUM-BINDING DOMAIN-CONTAINING PROTEIN"/>
    <property type="match status" value="1"/>
</dbReference>
<dbReference type="SUPFAM" id="SSF57603">
    <property type="entry name" value="FnI-like domain"/>
    <property type="match status" value="2"/>
</dbReference>
<gene>
    <name evidence="3" type="ORF">SPHA_19607</name>
</gene>
<evidence type="ECO:0000313" key="4">
    <source>
        <dbReference type="Proteomes" id="UP000597762"/>
    </source>
</evidence>
<dbReference type="GO" id="GO:0008201">
    <property type="term" value="F:heparin binding"/>
    <property type="evidence" value="ECO:0007669"/>
    <property type="project" value="TreeGrafter"/>
</dbReference>
<dbReference type="Gene3D" id="2.10.70.10">
    <property type="entry name" value="Complement Module, domain 1"/>
    <property type="match status" value="1"/>
</dbReference>
<accession>A0A812BMX6</accession>
<dbReference type="SMART" id="SM00214">
    <property type="entry name" value="VWC"/>
    <property type="match status" value="1"/>
</dbReference>
<evidence type="ECO:0000259" key="2">
    <source>
        <dbReference type="PROSITE" id="PS50184"/>
    </source>
</evidence>
<organism evidence="3 4">
    <name type="scientific">Acanthosepion pharaonis</name>
    <name type="common">Pharaoh cuttlefish</name>
    <name type="synonym">Sepia pharaonis</name>
    <dbReference type="NCBI Taxonomy" id="158019"/>
    <lineage>
        <taxon>Eukaryota</taxon>
        <taxon>Metazoa</taxon>
        <taxon>Spiralia</taxon>
        <taxon>Lophotrochozoa</taxon>
        <taxon>Mollusca</taxon>
        <taxon>Cephalopoda</taxon>
        <taxon>Coleoidea</taxon>
        <taxon>Decapodiformes</taxon>
        <taxon>Sepiida</taxon>
        <taxon>Sepiina</taxon>
        <taxon>Sepiidae</taxon>
        <taxon>Acanthosepion</taxon>
    </lineage>
</organism>
<dbReference type="EMBL" id="CAHIKZ030000711">
    <property type="protein sequence ID" value="CAE1234976.1"/>
    <property type="molecule type" value="Genomic_DNA"/>
</dbReference>
<protein>
    <recommendedName>
        <fullName evidence="2">VWFC domain-containing protein</fullName>
    </recommendedName>
</protein>
<dbReference type="InterPro" id="IPR001007">
    <property type="entry name" value="VWF_dom"/>
</dbReference>
<proteinExistence type="predicted"/>
<evidence type="ECO:0000256" key="1">
    <source>
        <dbReference type="ARBA" id="ARBA00023180"/>
    </source>
</evidence>
<dbReference type="PANTHER" id="PTHR24042">
    <property type="entry name" value="NEL HOMOLOG"/>
    <property type="match status" value="1"/>
</dbReference>
<dbReference type="InterPro" id="IPR051586">
    <property type="entry name" value="PKC-binding_NELL"/>
</dbReference>
<dbReference type="Proteomes" id="UP000597762">
    <property type="component" value="Unassembled WGS sequence"/>
</dbReference>
<dbReference type="PROSITE" id="PS01208">
    <property type="entry name" value="VWFC_1"/>
    <property type="match status" value="1"/>
</dbReference>
<feature type="domain" description="VWFC" evidence="2">
    <location>
        <begin position="38"/>
        <end position="96"/>
    </location>
</feature>
<keyword evidence="1" id="KW-0325">Glycoprotein</keyword>